<reference evidence="1" key="1">
    <citation type="journal article" date="2020" name="Pathogens">
        <title>FCoV Viral Sequences of Systemically Infected Healthy Cats Lack Gene Mutations Previously Linked to the Development of FIP.</title>
        <authorList>
            <person name="Lutz M."/>
            <person name="Steiner A.R."/>
            <person name="Cattori V."/>
            <person name="Hofmann-Lehmann R."/>
            <person name="Lutz H."/>
            <person name="Kipar A."/>
            <person name="Meli M.L."/>
        </authorList>
    </citation>
    <scope>NUCLEOTIDE SEQUENCE</scope>
    <source>
        <strain evidence="1">Zu1</strain>
    </source>
</reference>
<evidence type="ECO:0000313" key="1">
    <source>
        <dbReference type="EMBL" id="QNF22594.1"/>
    </source>
</evidence>
<gene>
    <name evidence="1" type="primary">ORF7b</name>
</gene>
<proteinExistence type="predicted"/>
<organism evidence="1">
    <name type="scientific">Feline coronavirus</name>
    <dbReference type="NCBI Taxonomy" id="12663"/>
    <lineage>
        <taxon>Viruses</taxon>
        <taxon>Riboviria</taxon>
        <taxon>Orthornavirae</taxon>
        <taxon>Pisuviricota</taxon>
        <taxon>Pisoniviricetes</taxon>
        <taxon>Nidovirales</taxon>
        <taxon>Cornidovirineae</taxon>
        <taxon>Coronaviridae</taxon>
        <taxon>Orthocoronavirinae</taxon>
        <taxon>Alphacoronavirus</taxon>
        <taxon>Tegacovirus</taxon>
        <taxon>Alphacoronavirus suis</taxon>
        <taxon>Alphacoronavirus 1</taxon>
    </lineage>
</organism>
<protein>
    <submittedName>
        <fullName evidence="1">Accessory protein 7b</fullName>
    </submittedName>
</protein>
<sequence length="16" mass="1889">MKVVCYLLCFSLVMHC</sequence>
<name>A0A7G7FE27_9ALPC</name>
<accession>A0A7G7FE27</accession>
<dbReference type="EMBL" id="MT606151">
    <property type="protein sequence ID" value="QNF22594.1"/>
    <property type="molecule type" value="Genomic_RNA"/>
</dbReference>